<feature type="chain" id="PRO_5046103655" evidence="1">
    <location>
        <begin position="22"/>
        <end position="424"/>
    </location>
</feature>
<evidence type="ECO:0000313" key="2">
    <source>
        <dbReference type="EMBL" id="GLB48676.1"/>
    </source>
</evidence>
<organism evidence="2 3">
    <name type="scientific">Neptunitalea lumnitzerae</name>
    <dbReference type="NCBI Taxonomy" id="2965509"/>
    <lineage>
        <taxon>Bacteria</taxon>
        <taxon>Pseudomonadati</taxon>
        <taxon>Bacteroidota</taxon>
        <taxon>Flavobacteriia</taxon>
        <taxon>Flavobacteriales</taxon>
        <taxon>Flavobacteriaceae</taxon>
        <taxon>Neptunitalea</taxon>
    </lineage>
</organism>
<feature type="signal peptide" evidence="1">
    <location>
        <begin position="1"/>
        <end position="21"/>
    </location>
</feature>
<dbReference type="Proteomes" id="UP001143543">
    <property type="component" value="Unassembled WGS sequence"/>
</dbReference>
<proteinExistence type="predicted"/>
<accession>A0ABQ5MGY0</accession>
<comment type="caution">
    <text evidence="2">The sequence shown here is derived from an EMBL/GenBank/DDBJ whole genome shotgun (WGS) entry which is preliminary data.</text>
</comment>
<name>A0ABQ5MGY0_9FLAO</name>
<dbReference type="RefSeq" id="WP_281764309.1">
    <property type="nucleotide sequence ID" value="NZ_BRVO01000001.1"/>
</dbReference>
<keyword evidence="3" id="KW-1185">Reference proteome</keyword>
<evidence type="ECO:0000313" key="3">
    <source>
        <dbReference type="Proteomes" id="UP001143543"/>
    </source>
</evidence>
<reference evidence="2" key="1">
    <citation type="submission" date="2022-07" db="EMBL/GenBank/DDBJ databases">
        <title>Taxonomy of Novel Oxalotrophic and Methylotrophic Bacteria.</title>
        <authorList>
            <person name="Sahin N."/>
            <person name="Tani A."/>
        </authorList>
    </citation>
    <scope>NUCLEOTIDE SEQUENCE</scope>
    <source>
        <strain evidence="2">Y10</strain>
    </source>
</reference>
<sequence length="424" mass="46342">MIKRLIAIVAFIVLGNITATAQVGTASPYSFYGIGSLKFQGTMENRAMGGLSLYPDSLSLSIQNPASLGELNMTNYSVGATFTRLNLESDFGDETAKSASFDYLTLGFPISRKLGVSFGLLPYTSVGYAIQSITGEDGSQELTRLEGEGGMNKVFVAFGYEITKNLSIGARGSYDFGKIDNSIINSVQGVELGTKEINSSSLSGLDYTIALNYSQPLKNDYVLYSTVQYTPEAKISSTNDRYFQTISIYDNGAEDVREEYDVDLDALGLAETDVTLPSRGTFGLGVGKRNVWFFGGEYEYVNTSNLSNPFLSVNGVDYQDGSEFRFGGMFTPDYDSYSSYFKRATYRAGVKFQNTGMIINGEEVNDFGISFGVGLPVGKISKLNLGLEIGSRGTTNSSLIQENYVNFRVGLSLLDRWFIKNRIN</sequence>
<dbReference type="SUPFAM" id="SSF56935">
    <property type="entry name" value="Porins"/>
    <property type="match status" value="1"/>
</dbReference>
<protein>
    <submittedName>
        <fullName evidence="2">Membrane protein</fullName>
    </submittedName>
</protein>
<evidence type="ECO:0000256" key="1">
    <source>
        <dbReference type="SAM" id="SignalP"/>
    </source>
</evidence>
<keyword evidence="1" id="KW-0732">Signal</keyword>
<dbReference type="Gene3D" id="2.40.160.60">
    <property type="entry name" value="Outer membrane protein transport protein (OMPP1/FadL/TodX)"/>
    <property type="match status" value="1"/>
</dbReference>
<dbReference type="EMBL" id="BRVO01000001">
    <property type="protein sequence ID" value="GLB48676.1"/>
    <property type="molecule type" value="Genomic_DNA"/>
</dbReference>
<gene>
    <name evidence="2" type="ORF">Y10_10440</name>
</gene>